<dbReference type="Proteomes" id="UP000184609">
    <property type="component" value="Unassembled WGS sequence"/>
</dbReference>
<protein>
    <recommendedName>
        <fullName evidence="4">WD40-like Beta Propeller Repeat</fullName>
    </recommendedName>
</protein>
<dbReference type="AlphaFoldDB" id="A0A1M7Z5D0"/>
<gene>
    <name evidence="2" type="ORF">SAMN04488108_0566</name>
</gene>
<reference evidence="3" key="1">
    <citation type="submission" date="2016-12" db="EMBL/GenBank/DDBJ databases">
        <authorList>
            <person name="Varghese N."/>
            <person name="Submissions S."/>
        </authorList>
    </citation>
    <scope>NUCLEOTIDE SEQUENCE [LARGE SCALE GENOMIC DNA]</scope>
    <source>
        <strain evidence="3">DSM 25035</strain>
    </source>
</reference>
<dbReference type="InterPro" id="IPR011042">
    <property type="entry name" value="6-blade_b-propeller_TolB-like"/>
</dbReference>
<evidence type="ECO:0000313" key="2">
    <source>
        <dbReference type="EMBL" id="SHO60091.1"/>
    </source>
</evidence>
<name>A0A1M7Z5D0_9BACT</name>
<feature type="signal peptide" evidence="1">
    <location>
        <begin position="1"/>
        <end position="21"/>
    </location>
</feature>
<dbReference type="STRING" id="1073327.SAMN04488108_0566"/>
<proteinExistence type="predicted"/>
<keyword evidence="3" id="KW-1185">Reference proteome</keyword>
<feature type="chain" id="PRO_5013020460" description="WD40-like Beta Propeller Repeat" evidence="1">
    <location>
        <begin position="22"/>
        <end position="299"/>
    </location>
</feature>
<evidence type="ECO:0008006" key="4">
    <source>
        <dbReference type="Google" id="ProtNLM"/>
    </source>
</evidence>
<dbReference type="Gene3D" id="2.120.10.30">
    <property type="entry name" value="TolB, C-terminal domain"/>
    <property type="match status" value="1"/>
</dbReference>
<dbReference type="OrthoDB" id="9797498at2"/>
<evidence type="ECO:0000256" key="1">
    <source>
        <dbReference type="SAM" id="SignalP"/>
    </source>
</evidence>
<dbReference type="EMBL" id="FRXN01000001">
    <property type="protein sequence ID" value="SHO60091.1"/>
    <property type="molecule type" value="Genomic_DNA"/>
</dbReference>
<keyword evidence="1" id="KW-0732">Signal</keyword>
<organism evidence="2 3">
    <name type="scientific">Algoriphagus zhangzhouensis</name>
    <dbReference type="NCBI Taxonomy" id="1073327"/>
    <lineage>
        <taxon>Bacteria</taxon>
        <taxon>Pseudomonadati</taxon>
        <taxon>Bacteroidota</taxon>
        <taxon>Cytophagia</taxon>
        <taxon>Cytophagales</taxon>
        <taxon>Cyclobacteriaceae</taxon>
        <taxon>Algoriphagus</taxon>
    </lineage>
</organism>
<sequence>MNNKILACTLSLFLGAFVAQAQTSTDLWEIKTKGKGKSLQLVSGSEKAITDRVEYDNQPSFINEYQMVFSAADDKGNHDIIVYNFESGKFTNLTKTADRSEYSPRITECGQYIAAVVMEPDQKQRLWLYPTNFGEPELLYDDIEPVGYYDWYDNKAAMFVLGEPHELIYARGRNDLVEMDEAIGRSIVRRPKTNQITYLSTENSAELPDGKAFEMYAYDLETMVKADLGLSLAGSQDFIWLDKNTLLMGRGNSLYIRKWNEKNWELLGTLESDTHHGITRLAYSLDLDVIVVAMERNQQ</sequence>
<dbReference type="RefSeq" id="WP_073570223.1">
    <property type="nucleotide sequence ID" value="NZ_FRXN01000001.1"/>
</dbReference>
<evidence type="ECO:0000313" key="3">
    <source>
        <dbReference type="Proteomes" id="UP000184609"/>
    </source>
</evidence>
<accession>A0A1M7Z5D0</accession>
<dbReference type="SUPFAM" id="SSF69304">
    <property type="entry name" value="Tricorn protease N-terminal domain"/>
    <property type="match status" value="1"/>
</dbReference>